<feature type="transmembrane region" description="Helical" evidence="1">
    <location>
        <begin position="110"/>
        <end position="128"/>
    </location>
</feature>
<gene>
    <name evidence="2" type="ORF">IMF26_09700</name>
</gene>
<evidence type="ECO:0000256" key="1">
    <source>
        <dbReference type="SAM" id="Phobius"/>
    </source>
</evidence>
<feature type="transmembrane region" description="Helical" evidence="1">
    <location>
        <begin position="173"/>
        <end position="196"/>
    </location>
</feature>
<reference evidence="2" key="1">
    <citation type="submission" date="2020-10" db="EMBL/GenBank/DDBJ databases">
        <authorList>
            <person name="Kadnikov V."/>
            <person name="Beletsky A.V."/>
            <person name="Mardanov A.V."/>
            <person name="Karnachuk O.V."/>
            <person name="Ravin N.V."/>
        </authorList>
    </citation>
    <scope>NUCLEOTIDE SEQUENCE</scope>
    <source>
        <strain evidence="2">Bu02</strain>
    </source>
</reference>
<protein>
    <submittedName>
        <fullName evidence="2">Uncharacterized protein</fullName>
    </submittedName>
</protein>
<organism evidence="2">
    <name type="scientific">Candidatus Fermentithermobacillus carboniphilus</name>
    <dbReference type="NCBI Taxonomy" id="3085328"/>
    <lineage>
        <taxon>Bacteria</taxon>
        <taxon>Bacillati</taxon>
        <taxon>Bacillota</taxon>
        <taxon>Candidatus Fermentithermobacillia</taxon>
        <taxon>Candidatus Fermentithermobacillales</taxon>
        <taxon>Candidatus Fermentithermobacillaceae</taxon>
        <taxon>Candidatus Fermentithermobacillus</taxon>
    </lineage>
</organism>
<reference evidence="2" key="2">
    <citation type="journal article" date="2023" name="Biology">
        <title>Prokaryotic Life Associated with Coal-Fire Gas Vents Revealed by Metagenomics.</title>
        <authorList>
            <person name="Kadnikov V.V."/>
            <person name="Mardanov A.V."/>
            <person name="Beletsky A.V."/>
            <person name="Karnachuk O.V."/>
            <person name="Ravin N.V."/>
        </authorList>
    </citation>
    <scope>NUCLEOTIDE SEQUENCE</scope>
    <source>
        <strain evidence="2">Bu02</strain>
    </source>
</reference>
<feature type="transmembrane region" description="Helical" evidence="1">
    <location>
        <begin position="70"/>
        <end position="90"/>
    </location>
</feature>
<feature type="transmembrane region" description="Helical" evidence="1">
    <location>
        <begin position="38"/>
        <end position="58"/>
    </location>
</feature>
<proteinExistence type="predicted"/>
<keyword evidence="1" id="KW-1133">Transmembrane helix</keyword>
<keyword evidence="1" id="KW-0472">Membrane</keyword>
<keyword evidence="1" id="KW-0812">Transmembrane</keyword>
<sequence>MKRELPIAVAFVVGVLMIVSFFFTSKPLSNAAEIVQDWGVIVSAFALGLASVNLIQIHAKKIARGKGLDWLYSGSLIVSMIGMALLGIIKGPTHKTYQFWFDALFVPGQATVYAMTGFFIASAAYRAFRVRNVDAAILLVSAAILMLANVPIGERLWSQLPAVGDWLMDVPNLAGQRGMLIGAGIGGIASGLRVLLGIERSYLGGSSS</sequence>
<evidence type="ECO:0000313" key="2">
    <source>
        <dbReference type="EMBL" id="QUL98286.1"/>
    </source>
</evidence>
<dbReference type="KEGG" id="fcz:IMF26_09700"/>
<dbReference type="EMBL" id="CP062796">
    <property type="protein sequence ID" value="QUL98286.1"/>
    <property type="molecule type" value="Genomic_DNA"/>
</dbReference>
<accession>A0AAT9LB41</accession>
<dbReference type="AlphaFoldDB" id="A0AAT9LB41"/>
<feature type="transmembrane region" description="Helical" evidence="1">
    <location>
        <begin position="7"/>
        <end position="26"/>
    </location>
</feature>
<feature type="transmembrane region" description="Helical" evidence="1">
    <location>
        <begin position="135"/>
        <end position="153"/>
    </location>
</feature>
<name>A0AAT9LB41_9FIRM</name>